<evidence type="ECO:0000313" key="3">
    <source>
        <dbReference type="WBParaSite" id="jg10481"/>
    </source>
</evidence>
<dbReference type="WBParaSite" id="jg10481">
    <property type="protein sequence ID" value="jg10481"/>
    <property type="gene ID" value="jg10481"/>
</dbReference>
<feature type="region of interest" description="Disordered" evidence="1">
    <location>
        <begin position="54"/>
        <end position="80"/>
    </location>
</feature>
<sequence length="106" mass="11973">MSLLWKIALDGDEAGRLLFAKLPATEAECSACQNKIKMSNRRPTNPKEIFPLIRLSEKASRDGRGRENQNQSDEASHGQVCGQGNRYVTIRYNGQFYTRDNSIQVL</sequence>
<protein>
    <submittedName>
        <fullName evidence="3">Uncharacterized protein</fullName>
    </submittedName>
</protein>
<evidence type="ECO:0000256" key="1">
    <source>
        <dbReference type="SAM" id="MobiDB-lite"/>
    </source>
</evidence>
<feature type="compositionally biased region" description="Basic and acidic residues" evidence="1">
    <location>
        <begin position="55"/>
        <end position="67"/>
    </location>
</feature>
<name>A0A915CMA1_9BILA</name>
<proteinExistence type="predicted"/>
<reference evidence="3" key="1">
    <citation type="submission" date="2022-11" db="UniProtKB">
        <authorList>
            <consortium name="WormBaseParasite"/>
        </authorList>
    </citation>
    <scope>IDENTIFICATION</scope>
</reference>
<dbReference type="Proteomes" id="UP000887574">
    <property type="component" value="Unplaced"/>
</dbReference>
<evidence type="ECO:0000313" key="2">
    <source>
        <dbReference type="Proteomes" id="UP000887574"/>
    </source>
</evidence>
<keyword evidence="2" id="KW-1185">Reference proteome</keyword>
<accession>A0A915CMA1</accession>
<dbReference type="AlphaFoldDB" id="A0A915CMA1"/>
<organism evidence="2 3">
    <name type="scientific">Ditylenchus dipsaci</name>
    <dbReference type="NCBI Taxonomy" id="166011"/>
    <lineage>
        <taxon>Eukaryota</taxon>
        <taxon>Metazoa</taxon>
        <taxon>Ecdysozoa</taxon>
        <taxon>Nematoda</taxon>
        <taxon>Chromadorea</taxon>
        <taxon>Rhabditida</taxon>
        <taxon>Tylenchina</taxon>
        <taxon>Tylenchomorpha</taxon>
        <taxon>Sphaerularioidea</taxon>
        <taxon>Anguinidae</taxon>
        <taxon>Anguininae</taxon>
        <taxon>Ditylenchus</taxon>
    </lineage>
</organism>